<dbReference type="Pfam" id="PF01757">
    <property type="entry name" value="Acyl_transf_3"/>
    <property type="match status" value="1"/>
</dbReference>
<organism evidence="3 4">
    <name type="scientific">Candidatus Roizmanbacteria bacterium CG10_big_fil_rev_8_21_14_0_10_39_12</name>
    <dbReference type="NCBI Taxonomy" id="1974852"/>
    <lineage>
        <taxon>Bacteria</taxon>
        <taxon>Candidatus Roizmaniibacteriota</taxon>
    </lineage>
</organism>
<keyword evidence="1" id="KW-1133">Transmembrane helix</keyword>
<reference evidence="4" key="1">
    <citation type="submission" date="2017-09" db="EMBL/GenBank/DDBJ databases">
        <title>Depth-based differentiation of microbial function through sediment-hosted aquifers and enrichment of novel symbionts in the deep terrestrial subsurface.</title>
        <authorList>
            <person name="Probst A.J."/>
            <person name="Ladd B."/>
            <person name="Jarett J.K."/>
            <person name="Geller-Mcgrath D.E."/>
            <person name="Sieber C.M.K."/>
            <person name="Emerson J.B."/>
            <person name="Anantharaman K."/>
            <person name="Thomas B.C."/>
            <person name="Malmstrom R."/>
            <person name="Stieglmeier M."/>
            <person name="Klingl A."/>
            <person name="Woyke T."/>
            <person name="Ryan C.M."/>
            <person name="Banfield J.F."/>
        </authorList>
    </citation>
    <scope>NUCLEOTIDE SEQUENCE [LARGE SCALE GENOMIC DNA]</scope>
</reference>
<feature type="transmembrane region" description="Helical" evidence="1">
    <location>
        <begin position="147"/>
        <end position="164"/>
    </location>
</feature>
<evidence type="ECO:0000256" key="1">
    <source>
        <dbReference type="SAM" id="Phobius"/>
    </source>
</evidence>
<feature type="transmembrane region" description="Helical" evidence="1">
    <location>
        <begin position="12"/>
        <end position="30"/>
    </location>
</feature>
<proteinExistence type="predicted"/>
<feature type="transmembrane region" description="Helical" evidence="1">
    <location>
        <begin position="274"/>
        <end position="291"/>
    </location>
</feature>
<protein>
    <recommendedName>
        <fullName evidence="2">Acyltransferase 3 domain-containing protein</fullName>
    </recommendedName>
</protein>
<keyword evidence="1" id="KW-0472">Membrane</keyword>
<feature type="transmembrane region" description="Helical" evidence="1">
    <location>
        <begin position="36"/>
        <end position="58"/>
    </location>
</feature>
<feature type="transmembrane region" description="Helical" evidence="1">
    <location>
        <begin position="234"/>
        <end position="253"/>
    </location>
</feature>
<feature type="transmembrane region" description="Helical" evidence="1">
    <location>
        <begin position="118"/>
        <end position="135"/>
    </location>
</feature>
<dbReference type="AlphaFoldDB" id="A0A2M8KNP5"/>
<keyword evidence="1" id="KW-0812">Transmembrane</keyword>
<feature type="transmembrane region" description="Helical" evidence="1">
    <location>
        <begin position="194"/>
        <end position="214"/>
    </location>
</feature>
<dbReference type="EMBL" id="PFEC01000071">
    <property type="protein sequence ID" value="PJE61554.1"/>
    <property type="molecule type" value="Genomic_DNA"/>
</dbReference>
<evidence type="ECO:0000313" key="4">
    <source>
        <dbReference type="Proteomes" id="UP000230222"/>
    </source>
</evidence>
<dbReference type="Proteomes" id="UP000230222">
    <property type="component" value="Unassembled WGS sequence"/>
</dbReference>
<gene>
    <name evidence="3" type="ORF">COU87_03925</name>
</gene>
<dbReference type="InterPro" id="IPR002656">
    <property type="entry name" value="Acyl_transf_3_dom"/>
</dbReference>
<feature type="transmembrane region" description="Helical" evidence="1">
    <location>
        <begin position="79"/>
        <end position="98"/>
    </location>
</feature>
<comment type="caution">
    <text evidence="3">The sequence shown here is derived from an EMBL/GenBank/DDBJ whole genome shotgun (WGS) entry which is preliminary data.</text>
</comment>
<evidence type="ECO:0000313" key="3">
    <source>
        <dbReference type="EMBL" id="PJE61554.1"/>
    </source>
</evidence>
<feature type="domain" description="Acyltransferase 3" evidence="2">
    <location>
        <begin position="8"/>
        <end position="311"/>
    </location>
</feature>
<dbReference type="GO" id="GO:0016747">
    <property type="term" value="F:acyltransferase activity, transferring groups other than amino-acyl groups"/>
    <property type="evidence" value="ECO:0007669"/>
    <property type="project" value="InterPro"/>
</dbReference>
<evidence type="ECO:0000259" key="2">
    <source>
        <dbReference type="Pfam" id="PF01757"/>
    </source>
</evidence>
<sequence length="332" mass="39458">MVKVRNTTIDFLRGLAVILMILIHATAYFLDQPTVRLMWDCAHFAVPLFVFCSVYIAFQKNNSKLPSVSRVFMRLKRLVIPYYIFTTILLLVFEFVLGTSITIQSATKWYLFGTGRDIGWLVVLFVYFIFLVPIIIKASKHDSLWKFLHRTIWITAFLFIYAPHLESFRLIMWLPWSAFLIFAFWFVKNEKKWWFPIYAITLSLIAFFVSRSILLEIGHTLVFTENKYPPNLYYLSYGILSTTLIYYFHRFLIEHNLFAHWLQKIFDFFSRHSYSLFFIHFLFVYILKEWMDYREIGAWGFFGAILFLSTLTQIGINQLAHFLSTLKSGPTI</sequence>
<accession>A0A2M8KNP5</accession>
<name>A0A2M8KNP5_9BACT</name>
<feature type="transmembrane region" description="Helical" evidence="1">
    <location>
        <begin position="297"/>
        <end position="316"/>
    </location>
</feature>